<evidence type="ECO:0000259" key="1">
    <source>
        <dbReference type="Pfam" id="PF00391"/>
    </source>
</evidence>
<dbReference type="InterPro" id="IPR010121">
    <property type="entry name" value="Pyruvate_phosphate_dikinase"/>
</dbReference>
<organism evidence="3 4">
    <name type="scientific">Candidatus Magnetominusculus xianensis</name>
    <dbReference type="NCBI Taxonomy" id="1748249"/>
    <lineage>
        <taxon>Bacteria</taxon>
        <taxon>Pseudomonadati</taxon>
        <taxon>Nitrospirota</taxon>
        <taxon>Nitrospiria</taxon>
        <taxon>Nitrospirales</taxon>
        <taxon>Nitrospiraceae</taxon>
        <taxon>Candidatus Magnetominusculus</taxon>
    </lineage>
</organism>
<dbReference type="InterPro" id="IPR036637">
    <property type="entry name" value="Phosphohistidine_dom_sf"/>
</dbReference>
<evidence type="ECO:0000259" key="2">
    <source>
        <dbReference type="Pfam" id="PF01326"/>
    </source>
</evidence>
<feature type="domain" description="PEP-utilising enzyme mobile" evidence="1">
    <location>
        <begin position="1313"/>
        <end position="1392"/>
    </location>
</feature>
<keyword evidence="3" id="KW-0808">Transferase</keyword>
<proteinExistence type="predicted"/>
<comment type="caution">
    <text evidence="3">The sequence shown here is derived from an EMBL/GenBank/DDBJ whole genome shotgun (WGS) entry which is preliminary data.</text>
</comment>
<dbReference type="InterPro" id="IPR008279">
    <property type="entry name" value="PEP-util_enz_mobile_dom"/>
</dbReference>
<dbReference type="Pfam" id="PF00391">
    <property type="entry name" value="PEP-utilizers"/>
    <property type="match status" value="1"/>
</dbReference>
<dbReference type="SUPFAM" id="SSF56059">
    <property type="entry name" value="Glutathione synthetase ATP-binding domain-like"/>
    <property type="match status" value="1"/>
</dbReference>
<reference evidence="3 4" key="1">
    <citation type="submission" date="2015-11" db="EMBL/GenBank/DDBJ databases">
        <authorList>
            <person name="Lin W."/>
        </authorList>
    </citation>
    <scope>NUCLEOTIDE SEQUENCE [LARGE SCALE GENOMIC DNA]</scope>
    <source>
        <strain evidence="3 4">HCH-1</strain>
    </source>
</reference>
<keyword evidence="3" id="KW-0670">Pyruvate</keyword>
<dbReference type="Pfam" id="PF01326">
    <property type="entry name" value="PPDK_N"/>
    <property type="match status" value="1"/>
</dbReference>
<evidence type="ECO:0000313" key="4">
    <source>
        <dbReference type="Proteomes" id="UP000060487"/>
    </source>
</evidence>
<protein>
    <submittedName>
        <fullName evidence="3">Pyruvate phosphate dikinase</fullName>
        <ecNumber evidence="3">2.7.9.1</ecNumber>
    </submittedName>
</protein>
<sequence>MTEKAQTSVALKKNIAEYTVDVTIDTKYQPIQEVMARYHGLQDGLTTYLKELCHPYKNWQYIVKETWTYCLGYFYELTTHPRGPEAAALYMNTIFEALNAAKDTQVSSDAFSLFYLFSQKLIKDTPKDVIIEKYLPVVNRGFAMADQLPDERFVILAKSHYRLNKLARNFYDTISESSDISEIGNSQYMSINSLMIHYLRFTYSYWLSEKNPKDWFSEDTGKAIKPLMSEIFEPISHEGINSYVTRLDQTINSKDKALRDKLKEMIELPGYGDIVAHFNKIPSIINQSQLDETLKHQYELIFLFHIMNTPGLSTIHEETIREINRIIKYLINHSDYDNNKTLIQKTTGILKNTVRQYPNTVLRCVLNMGKGVYESNNSALVNFFNHSIISLGFQTPDFQGISNDWQIIGNSAHIENIRTCMELIRLNPSWSKKLISSLIVNLSLCGVIIKDTDLFPREITNFLNSDTKQVYNLIKQLMRLFPAYFNELGAEGQLRDISTRMDESCKRNDTLIHFLRKQSHVESSNKILSVVEAALEFWVTRNKEVLSGYLPPDIYSQQENSGQYVDGVHTVINQIFQLNGMKTVSDLLSLGDDYFGGVLSAVGQDYAADLEKVALTISFYKLLHQKYSSGFGEIDSVIAQVHTSAFPELDNLVKAISEPTTYAKLEGVLKHLVKLKELIQSPKQFEVREDIYRKRHISTEIPSMYGSYHEVKFDALGLTFRLETLVNTLFEELIDGVDLSFITRATLSRIYDYLKLYKQALIVDGIAIREFNRQLFLLETGLSLRGFTFSQYVDIFKELSHVIRNIVNDYFNNMHIETLKEILEQLPRHKLLPKYCSDDSDDADVFDRVSEVFLRDTIAMSLGLQSLDLFITRVVNTLRREAERIPADKHHLLVTYNPDNAVTSIVEPVLKVSNVVQMGSKGFNLMRMKTMGLRVPPGFLITSDAFKCRELFDIYEAAQLNFKERVDTEITRLERLTGKEFGNPQNPLLVSVRSGSAISQPGMLDSYLNVGMNEAVVKGMIEHNAGNEWFVWDCYRRFIQHYGMSFGLDRDSFDAIINHYKDKYHVFLKKKFTPAQMKEVTMSYKDFVVGKGIKLEERPREQLYIAIRKVLDSWDTDKARSYRRIIKISDDWGTSVTVQRMVYGNIGDTSGSGVLFTHNPKLSEYELKPWGDYAICVQGDDIVSGLVQTHAISLNQARRENRPVEYSLERRFPEVYNELVETARFLIEERDWNPQDIEFTFEGEHKESVYILQSRDMEIREKPHEHSFAITAELPQCLLGHGIGVSGGAMAGRAVFTMEDIRHYRKVEPQTRLILIRRDTVPDDINEVNAADGLLTARGGATSHAAIVAYRLGKTCVVGCVDMLFYEKEKKFILNNRTIASGDFISIDAVEGAIYEGEMKINKQEKK</sequence>
<dbReference type="PANTHER" id="PTHR22931:SF9">
    <property type="entry name" value="PYRUVATE, PHOSPHATE DIKINASE 1, CHLOROPLASTIC"/>
    <property type="match status" value="1"/>
</dbReference>
<evidence type="ECO:0000313" key="3">
    <source>
        <dbReference type="EMBL" id="KWT76838.1"/>
    </source>
</evidence>
<dbReference type="Proteomes" id="UP000060487">
    <property type="component" value="Unassembled WGS sequence"/>
</dbReference>
<gene>
    <name evidence="3" type="ORF">ASN18_3104</name>
</gene>
<dbReference type="InterPro" id="IPR002192">
    <property type="entry name" value="PPDK_AMP/ATP-bd"/>
</dbReference>
<dbReference type="Gene3D" id="3.30.470.20">
    <property type="entry name" value="ATP-grasp fold, B domain"/>
    <property type="match status" value="1"/>
</dbReference>
<dbReference type="EMBL" id="LNQR01000124">
    <property type="protein sequence ID" value="KWT76838.1"/>
    <property type="molecule type" value="Genomic_DNA"/>
</dbReference>
<dbReference type="Gene3D" id="3.30.1490.20">
    <property type="entry name" value="ATP-grasp fold, A domain"/>
    <property type="match status" value="1"/>
</dbReference>
<dbReference type="SUPFAM" id="SSF52009">
    <property type="entry name" value="Phosphohistidine domain"/>
    <property type="match status" value="1"/>
</dbReference>
<dbReference type="GO" id="GO:0050242">
    <property type="term" value="F:pyruvate, phosphate dikinase activity"/>
    <property type="evidence" value="ECO:0007669"/>
    <property type="project" value="UniProtKB-EC"/>
</dbReference>
<dbReference type="PANTHER" id="PTHR22931">
    <property type="entry name" value="PHOSPHOENOLPYRUVATE DIKINASE-RELATED"/>
    <property type="match status" value="1"/>
</dbReference>
<accession>A0ABR5SCU4</accession>
<keyword evidence="4" id="KW-1185">Reference proteome</keyword>
<dbReference type="Gene3D" id="1.20.80.30">
    <property type="match status" value="1"/>
</dbReference>
<feature type="domain" description="Pyruvate phosphate dikinase AMP/ATP-binding" evidence="2">
    <location>
        <begin position="961"/>
        <end position="1264"/>
    </location>
</feature>
<dbReference type="Gene3D" id="3.50.30.10">
    <property type="entry name" value="Phosphohistidine domain"/>
    <property type="match status" value="1"/>
</dbReference>
<name>A0ABR5SCU4_9BACT</name>
<dbReference type="InterPro" id="IPR013815">
    <property type="entry name" value="ATP_grasp_subdomain_1"/>
</dbReference>
<dbReference type="RefSeq" id="WP_085053708.1">
    <property type="nucleotide sequence ID" value="NZ_LNQR01000124.1"/>
</dbReference>
<dbReference type="EC" id="2.7.9.1" evidence="3"/>